<comment type="catalytic activity">
    <reaction evidence="1">
        <text>GDP-alpha-D-mannose + H2O = alpha-D-mannose 1-phosphate + GMP + 2 H(+)</text>
        <dbReference type="Rhea" id="RHEA:27978"/>
        <dbReference type="ChEBI" id="CHEBI:15377"/>
        <dbReference type="ChEBI" id="CHEBI:15378"/>
        <dbReference type="ChEBI" id="CHEBI:57527"/>
        <dbReference type="ChEBI" id="CHEBI:58115"/>
        <dbReference type="ChEBI" id="CHEBI:58409"/>
    </reaction>
</comment>
<comment type="cofactor">
    <cofactor evidence="2">
        <name>Mg(2+)</name>
        <dbReference type="ChEBI" id="CHEBI:18420"/>
    </cofactor>
</comment>
<feature type="domain" description="Nudix hydrolase" evidence="8">
    <location>
        <begin position="68"/>
        <end position="213"/>
    </location>
</feature>
<dbReference type="InterPro" id="IPR015797">
    <property type="entry name" value="NUDIX_hydrolase-like_dom_sf"/>
</dbReference>
<comment type="caution">
    <text evidence="9">The sequence shown here is derived from an EMBL/GenBank/DDBJ whole genome shotgun (WGS) entry which is preliminary data.</text>
</comment>
<sequence length="227" mass="25658">MERIEPFQDAFKVKAWQQELKANQVQIQSVREIYTRRGKDGNVLHSLINLDAQGPDGNRLAPLCFIKGDAVSIVVVLIDEESNDKFVLLVRQRRICNGSLTYEHPAGMIEDDEKPLDVAVRELKEETGFEISPDEVVPLGSKPWFSATSTSDEALYFFYCERRMPYEAIRAIDGKQTGEAAENEHTRLQVATFPEAHKLISNLHGIMGHFLYLQAVGDYETMQGLSV</sequence>
<evidence type="ECO:0000256" key="1">
    <source>
        <dbReference type="ARBA" id="ARBA00000847"/>
    </source>
</evidence>
<dbReference type="GO" id="GO:0080041">
    <property type="term" value="F:ADP-ribose pyrophosphohydrolase activity"/>
    <property type="evidence" value="ECO:0007669"/>
    <property type="project" value="TreeGrafter"/>
</dbReference>
<dbReference type="AlphaFoldDB" id="A0A3P1C7Y9"/>
<dbReference type="CDD" id="cd03424">
    <property type="entry name" value="NUDIX_ADPRase_Nudt5_UGPPase_Nudt14"/>
    <property type="match status" value="1"/>
</dbReference>
<evidence type="ECO:0000256" key="7">
    <source>
        <dbReference type="ARBA" id="ARBA00032272"/>
    </source>
</evidence>
<evidence type="ECO:0000259" key="8">
    <source>
        <dbReference type="PROSITE" id="PS51462"/>
    </source>
</evidence>
<dbReference type="Gene3D" id="3.90.79.10">
    <property type="entry name" value="Nucleoside Triphosphate Pyrophosphohydrolase"/>
    <property type="match status" value="1"/>
</dbReference>
<evidence type="ECO:0000256" key="2">
    <source>
        <dbReference type="ARBA" id="ARBA00001946"/>
    </source>
</evidence>
<dbReference type="GO" id="GO:0080042">
    <property type="term" value="F:ADP-glucose pyrophosphohydrolase activity"/>
    <property type="evidence" value="ECO:0007669"/>
    <property type="project" value="TreeGrafter"/>
</dbReference>
<dbReference type="PROSITE" id="PS51462">
    <property type="entry name" value="NUDIX"/>
    <property type="match status" value="1"/>
</dbReference>
<dbReference type="PANTHER" id="PTHR11839">
    <property type="entry name" value="UDP/ADP-SUGAR PYROPHOSPHATASE"/>
    <property type="match status" value="1"/>
</dbReference>
<evidence type="ECO:0000256" key="3">
    <source>
        <dbReference type="ARBA" id="ARBA00007275"/>
    </source>
</evidence>
<evidence type="ECO:0000256" key="4">
    <source>
        <dbReference type="ARBA" id="ARBA00016377"/>
    </source>
</evidence>
<comment type="similarity">
    <text evidence="3">Belongs to the Nudix hydrolase family. NudK subfamily.</text>
</comment>
<dbReference type="PANTHER" id="PTHR11839:SF18">
    <property type="entry name" value="NUDIX HYDROLASE DOMAIN-CONTAINING PROTEIN"/>
    <property type="match status" value="1"/>
</dbReference>
<dbReference type="InterPro" id="IPR020084">
    <property type="entry name" value="NUDIX_hydrolase_CS"/>
</dbReference>
<dbReference type="OrthoDB" id="9788922at2"/>
<proteinExistence type="inferred from homology"/>
<dbReference type="SUPFAM" id="SSF55811">
    <property type="entry name" value="Nudix"/>
    <property type="match status" value="1"/>
</dbReference>
<evidence type="ECO:0000256" key="6">
    <source>
        <dbReference type="ARBA" id="ARBA00032162"/>
    </source>
</evidence>
<dbReference type="Pfam" id="PF00293">
    <property type="entry name" value="NUDIX"/>
    <property type="match status" value="1"/>
</dbReference>
<dbReference type="EMBL" id="RQJO01000004">
    <property type="protein sequence ID" value="RRB09358.1"/>
    <property type="molecule type" value="Genomic_DNA"/>
</dbReference>
<protein>
    <recommendedName>
        <fullName evidence="4">GDP-mannose pyrophosphatase</fullName>
    </recommendedName>
    <alternativeName>
        <fullName evidence="6">GDP-mannose hydrolase</fullName>
    </alternativeName>
    <alternativeName>
        <fullName evidence="7">GDPMK</fullName>
    </alternativeName>
</protein>
<evidence type="ECO:0000313" key="10">
    <source>
        <dbReference type="Proteomes" id="UP000271925"/>
    </source>
</evidence>
<dbReference type="GO" id="GO:0019693">
    <property type="term" value="P:ribose phosphate metabolic process"/>
    <property type="evidence" value="ECO:0007669"/>
    <property type="project" value="TreeGrafter"/>
</dbReference>
<dbReference type="RefSeq" id="WP_124868838.1">
    <property type="nucleotide sequence ID" value="NZ_RQJO01000004.1"/>
</dbReference>
<keyword evidence="10" id="KW-1185">Reference proteome</keyword>
<dbReference type="PROSITE" id="PS00893">
    <property type="entry name" value="NUDIX_BOX"/>
    <property type="match status" value="1"/>
</dbReference>
<gene>
    <name evidence="9" type="ORF">EHT25_00155</name>
</gene>
<dbReference type="InterPro" id="IPR000086">
    <property type="entry name" value="NUDIX_hydrolase_dom"/>
</dbReference>
<dbReference type="Proteomes" id="UP000271925">
    <property type="component" value="Unassembled WGS sequence"/>
</dbReference>
<reference evidence="9 10" key="1">
    <citation type="submission" date="2018-11" db="EMBL/GenBank/DDBJ databases">
        <authorList>
            <person name="Zhou Z."/>
            <person name="Wang G."/>
        </authorList>
    </citation>
    <scope>NUCLEOTIDE SEQUENCE [LARGE SCALE GENOMIC DNA]</scope>
    <source>
        <strain evidence="9 10">KCTC52004</strain>
    </source>
</reference>
<evidence type="ECO:0000313" key="9">
    <source>
        <dbReference type="EMBL" id="RRB09358.1"/>
    </source>
</evidence>
<name>A0A3P1C7Y9_9BACT</name>
<organism evidence="9 10">
    <name type="scientific">Larkinella rosea</name>
    <dbReference type="NCBI Taxonomy" id="2025312"/>
    <lineage>
        <taxon>Bacteria</taxon>
        <taxon>Pseudomonadati</taxon>
        <taxon>Bacteroidota</taxon>
        <taxon>Cytophagia</taxon>
        <taxon>Cytophagales</taxon>
        <taxon>Spirosomataceae</taxon>
        <taxon>Larkinella</taxon>
    </lineage>
</organism>
<accession>A0A3P1C7Y9</accession>
<keyword evidence="5 9" id="KW-0378">Hydrolase</keyword>
<evidence type="ECO:0000256" key="5">
    <source>
        <dbReference type="ARBA" id="ARBA00022801"/>
    </source>
</evidence>
<dbReference type="GO" id="GO:0006753">
    <property type="term" value="P:nucleoside phosphate metabolic process"/>
    <property type="evidence" value="ECO:0007669"/>
    <property type="project" value="TreeGrafter"/>
</dbReference>